<evidence type="ECO:0000313" key="3">
    <source>
        <dbReference type="Proteomes" id="UP000198888"/>
    </source>
</evidence>
<dbReference type="InterPro" id="IPR002372">
    <property type="entry name" value="PQQ_rpt_dom"/>
</dbReference>
<proteinExistence type="predicted"/>
<dbReference type="SUPFAM" id="SSF50998">
    <property type="entry name" value="Quinoprotein alcohol dehydrogenase-like"/>
    <property type="match status" value="1"/>
</dbReference>
<dbReference type="RefSeq" id="WP_089673199.1">
    <property type="nucleotide sequence ID" value="NZ_CP024845.1"/>
</dbReference>
<name>A0A1H6W2Y1_9EURY</name>
<dbReference type="Proteomes" id="UP000198888">
    <property type="component" value="Unassembled WGS sequence"/>
</dbReference>
<reference evidence="2 3" key="1">
    <citation type="submission" date="2016-10" db="EMBL/GenBank/DDBJ databases">
        <authorList>
            <person name="de Groot N.N."/>
        </authorList>
    </citation>
    <scope>NUCLEOTIDE SEQUENCE [LARGE SCALE GENOMIC DNA]</scope>
    <source>
        <strain evidence="2 3">DSM 22187</strain>
    </source>
</reference>
<evidence type="ECO:0000313" key="2">
    <source>
        <dbReference type="EMBL" id="SEJ11288.1"/>
    </source>
</evidence>
<accession>A0A2H4Q597</accession>
<dbReference type="Pfam" id="PF13360">
    <property type="entry name" value="PQQ_2"/>
    <property type="match status" value="1"/>
</dbReference>
<dbReference type="PANTHER" id="PTHR34512:SF30">
    <property type="entry name" value="OUTER MEMBRANE PROTEIN ASSEMBLY FACTOR BAMB"/>
    <property type="match status" value="1"/>
</dbReference>
<dbReference type="KEGG" id="hae:halTADL_2803"/>
<dbReference type="OrthoDB" id="221432at2157"/>
<dbReference type="STRING" id="1073996.SAMN05444271_12215"/>
<gene>
    <name evidence="2" type="ORF">SAMN05444271_12215</name>
</gene>
<organism evidence="2 3">
    <name type="scientific">Halohasta litchfieldiae</name>
    <dbReference type="NCBI Taxonomy" id="1073996"/>
    <lineage>
        <taxon>Archaea</taxon>
        <taxon>Methanobacteriati</taxon>
        <taxon>Methanobacteriota</taxon>
        <taxon>Stenosarchaea group</taxon>
        <taxon>Halobacteria</taxon>
        <taxon>Halobacteriales</taxon>
        <taxon>Haloferacaceae</taxon>
        <taxon>Halohasta</taxon>
    </lineage>
</organism>
<dbReference type="GeneID" id="35003575"/>
<feature type="domain" description="Pyrrolo-quinoline quinone repeat" evidence="1">
    <location>
        <begin position="97"/>
        <end position="331"/>
    </location>
</feature>
<protein>
    <submittedName>
        <fullName evidence="2">Outer membrane protein assembly factor BamB, contains PQQ-like beta-propeller repeat</fullName>
    </submittedName>
</protein>
<dbReference type="InterPro" id="IPR015943">
    <property type="entry name" value="WD40/YVTN_repeat-like_dom_sf"/>
</dbReference>
<accession>A0A1H6W2Y1</accession>
<dbReference type="PANTHER" id="PTHR34512">
    <property type="entry name" value="CELL SURFACE PROTEIN"/>
    <property type="match status" value="1"/>
</dbReference>
<dbReference type="InterPro" id="IPR011047">
    <property type="entry name" value="Quinoprotein_ADH-like_sf"/>
</dbReference>
<sequence length="420" mass="43721">MDERSPLPATSIGSRISRRSALAAAGSLLSVSVAGCLGLRERVSQTLSSTELRSLWTSDRTTEYGGNHHQFAAIDSVDEPRVVAPHSSLTGSDDCGVTAADGAGESAWTEPIDRTHCTPHAVGDIGTGVRDGGREVFTSTENGELLGFDAVSGDQTLDATVLDSIGYTAPVVGDFIGSNHVVAADFEGLIVAISPESEVVWSHDIDTRISTSPILTDLTGDSEQVLAIAHGRRSDSGVSVFGASGQRQWTEPVDATPRSFTTVTDGSDQLLAVGTRETAVCIDANGETQWTTPFGEVVSVGDSHDDQLLVAVNDGLLRSLSVADGTVSWEQSLVDGDETRLNAPVVGDPFGDGTPTIAATTYTGAVVLLDTAGEIIVRHEGDDSIHVSPQFVDLTGDGSDDLVSMDGHGRLSAFDVGDTA</sequence>
<dbReference type="EMBL" id="FNYR01000022">
    <property type="protein sequence ID" value="SEJ11288.1"/>
    <property type="molecule type" value="Genomic_DNA"/>
</dbReference>
<keyword evidence="3" id="KW-1185">Reference proteome</keyword>
<dbReference type="AlphaFoldDB" id="A0A1H6W2Y1"/>
<dbReference type="Gene3D" id="2.130.10.10">
    <property type="entry name" value="YVTN repeat-like/Quinoprotein amine dehydrogenase"/>
    <property type="match status" value="1"/>
</dbReference>
<evidence type="ECO:0000259" key="1">
    <source>
        <dbReference type="Pfam" id="PF13360"/>
    </source>
</evidence>